<dbReference type="AlphaFoldDB" id="X0XFC2"/>
<feature type="non-terminal residue" evidence="1">
    <location>
        <position position="253"/>
    </location>
</feature>
<feature type="non-terminal residue" evidence="1">
    <location>
        <position position="1"/>
    </location>
</feature>
<dbReference type="EMBL" id="BARS01041237">
    <property type="protein sequence ID" value="GAG41889.1"/>
    <property type="molecule type" value="Genomic_DNA"/>
</dbReference>
<reference evidence="1" key="1">
    <citation type="journal article" date="2014" name="Front. Microbiol.">
        <title>High frequency of phylogenetically diverse reductive dehalogenase-homologous genes in deep subseafloor sedimentary metagenomes.</title>
        <authorList>
            <person name="Kawai M."/>
            <person name="Futagami T."/>
            <person name="Toyoda A."/>
            <person name="Takaki Y."/>
            <person name="Nishi S."/>
            <person name="Hori S."/>
            <person name="Arai W."/>
            <person name="Tsubouchi T."/>
            <person name="Morono Y."/>
            <person name="Uchiyama I."/>
            <person name="Ito T."/>
            <person name="Fujiyama A."/>
            <person name="Inagaki F."/>
            <person name="Takami H."/>
        </authorList>
    </citation>
    <scope>NUCLEOTIDE SEQUENCE</scope>
    <source>
        <strain evidence="1">Expedition CK06-06</strain>
    </source>
</reference>
<dbReference type="Gene3D" id="4.10.1080.10">
    <property type="entry name" value="TSP type-3 repeat"/>
    <property type="match status" value="1"/>
</dbReference>
<sequence>CPNEYNPLQEDIDGDGIGDACDCDADGYCTAQEYCDLTGQLDLDCVPMTATIEVATEISQGAFSTVTSTVTCLNPTGCGNVTATLDPTSASGRAEEVAAPAQAGFWGDFFGWLGGATATSTGAPAITGYQTAEETNCYWDWGCQRIDCYEEYYYDPDGCYYDPACYWDYSYYECWNLEINCFDTYYNYPDYCNADPACYWVDEGPGGYGVCYEFDCWGVGHDQSECESHAPVCEFIDNIDGECWLRDCWFDNE</sequence>
<dbReference type="GO" id="GO:0005509">
    <property type="term" value="F:calcium ion binding"/>
    <property type="evidence" value="ECO:0007669"/>
    <property type="project" value="InterPro"/>
</dbReference>
<evidence type="ECO:0000313" key="1">
    <source>
        <dbReference type="EMBL" id="GAG41889.1"/>
    </source>
</evidence>
<dbReference type="InterPro" id="IPR028974">
    <property type="entry name" value="TSP_type-3_rpt"/>
</dbReference>
<organism evidence="1">
    <name type="scientific">marine sediment metagenome</name>
    <dbReference type="NCBI Taxonomy" id="412755"/>
    <lineage>
        <taxon>unclassified sequences</taxon>
        <taxon>metagenomes</taxon>
        <taxon>ecological metagenomes</taxon>
    </lineage>
</organism>
<protein>
    <submittedName>
        <fullName evidence="1">Uncharacterized protein</fullName>
    </submittedName>
</protein>
<gene>
    <name evidence="1" type="ORF">S01H1_62746</name>
</gene>
<accession>X0XFC2</accession>
<proteinExistence type="predicted"/>
<comment type="caution">
    <text evidence="1">The sequence shown here is derived from an EMBL/GenBank/DDBJ whole genome shotgun (WGS) entry which is preliminary data.</text>
</comment>
<name>X0XFC2_9ZZZZ</name>